<comment type="caution">
    <text evidence="1">The sequence shown here is derived from an EMBL/GenBank/DDBJ whole genome shotgun (WGS) entry which is preliminary data.</text>
</comment>
<gene>
    <name evidence="1" type="ORF">EVAR_68906_1</name>
</gene>
<protein>
    <submittedName>
        <fullName evidence="1">Uncharacterized protein</fullName>
    </submittedName>
</protein>
<evidence type="ECO:0000313" key="1">
    <source>
        <dbReference type="EMBL" id="GBP90529.1"/>
    </source>
</evidence>
<organism evidence="1 2">
    <name type="scientific">Eumeta variegata</name>
    <name type="common">Bagworm moth</name>
    <name type="synonym">Eumeta japonica</name>
    <dbReference type="NCBI Taxonomy" id="151549"/>
    <lineage>
        <taxon>Eukaryota</taxon>
        <taxon>Metazoa</taxon>
        <taxon>Ecdysozoa</taxon>
        <taxon>Arthropoda</taxon>
        <taxon>Hexapoda</taxon>
        <taxon>Insecta</taxon>
        <taxon>Pterygota</taxon>
        <taxon>Neoptera</taxon>
        <taxon>Endopterygota</taxon>
        <taxon>Lepidoptera</taxon>
        <taxon>Glossata</taxon>
        <taxon>Ditrysia</taxon>
        <taxon>Tineoidea</taxon>
        <taxon>Psychidae</taxon>
        <taxon>Oiketicinae</taxon>
        <taxon>Eumeta</taxon>
    </lineage>
</organism>
<dbReference type="OrthoDB" id="7554397at2759"/>
<reference evidence="1 2" key="1">
    <citation type="journal article" date="2019" name="Commun. Biol.">
        <title>The bagworm genome reveals a unique fibroin gene that provides high tensile strength.</title>
        <authorList>
            <person name="Kono N."/>
            <person name="Nakamura H."/>
            <person name="Ohtoshi R."/>
            <person name="Tomita M."/>
            <person name="Numata K."/>
            <person name="Arakawa K."/>
        </authorList>
    </citation>
    <scope>NUCLEOTIDE SEQUENCE [LARGE SCALE GENOMIC DNA]</scope>
</reference>
<keyword evidence="2" id="KW-1185">Reference proteome</keyword>
<dbReference type="Proteomes" id="UP000299102">
    <property type="component" value="Unassembled WGS sequence"/>
</dbReference>
<dbReference type="PANTHER" id="PTHR22955:SF77">
    <property type="entry name" value="ASPARTIC PUTATIVE DOMAIN-CONTAINING PROTEIN-RELATED"/>
    <property type="match status" value="1"/>
</dbReference>
<sequence length="91" mass="10829">MGARLTLSILNEIELNKNRTKLTQKIFWTDSRTVLSWIRPDPRLFKPFVDHRLAEWEEHTTVKCWKWVPTKLNVVDDATRGPLIDFVETHQ</sequence>
<name>A0A4C1ZU10_EUMVA</name>
<dbReference type="AlphaFoldDB" id="A0A4C1ZU10"/>
<proteinExistence type="predicted"/>
<accession>A0A4C1ZU10</accession>
<evidence type="ECO:0000313" key="2">
    <source>
        <dbReference type="Proteomes" id="UP000299102"/>
    </source>
</evidence>
<dbReference type="PANTHER" id="PTHR22955">
    <property type="entry name" value="RETROTRANSPOSON"/>
    <property type="match status" value="1"/>
</dbReference>
<dbReference type="EMBL" id="BGZK01002088">
    <property type="protein sequence ID" value="GBP90529.1"/>
    <property type="molecule type" value="Genomic_DNA"/>
</dbReference>